<dbReference type="Gene3D" id="3.30.565.10">
    <property type="entry name" value="Histidine kinase-like ATPase, C-terminal domain"/>
    <property type="match status" value="1"/>
</dbReference>
<dbReference type="CDD" id="cd16927">
    <property type="entry name" value="HATPase_Hsp90-like"/>
    <property type="match status" value="1"/>
</dbReference>
<dbReference type="Gene3D" id="1.20.120.790">
    <property type="entry name" value="Heat shock protein 90, C-terminal domain"/>
    <property type="match status" value="1"/>
</dbReference>
<protein>
    <recommendedName>
        <fullName evidence="5">Chaperone protein HtpG</fullName>
    </recommendedName>
    <alternativeName>
        <fullName evidence="5">Heat shock protein HtpG</fullName>
    </alternativeName>
    <alternativeName>
        <fullName evidence="5">High temperature protein G</fullName>
    </alternativeName>
</protein>
<evidence type="ECO:0000256" key="2">
    <source>
        <dbReference type="ARBA" id="ARBA00022741"/>
    </source>
</evidence>
<keyword evidence="3 5" id="KW-0067">ATP-binding</keyword>
<comment type="caution">
    <text evidence="5">Lacks conserved residue(s) required for the propagation of feature annotation.</text>
</comment>
<dbReference type="InterPro" id="IPR037196">
    <property type="entry name" value="HSP90_C"/>
</dbReference>
<evidence type="ECO:0000256" key="4">
    <source>
        <dbReference type="ARBA" id="ARBA00023186"/>
    </source>
</evidence>
<dbReference type="InterPro" id="IPR001404">
    <property type="entry name" value="Hsp90_fam"/>
</dbReference>
<evidence type="ECO:0000313" key="7">
    <source>
        <dbReference type="EMBL" id="XAU16138.1"/>
    </source>
</evidence>
<gene>
    <name evidence="5 7" type="primary">htpG</name>
    <name evidence="7" type="ORF">WCY31_05370</name>
</gene>
<dbReference type="Pfam" id="PF00183">
    <property type="entry name" value="HSP90"/>
    <property type="match status" value="1"/>
</dbReference>
<evidence type="ECO:0000259" key="6">
    <source>
        <dbReference type="SMART" id="SM00387"/>
    </source>
</evidence>
<comment type="function">
    <text evidence="5">Molecular chaperone. Has ATPase activity.</text>
</comment>
<evidence type="ECO:0000313" key="8">
    <source>
        <dbReference type="Proteomes" id="UP001447842"/>
    </source>
</evidence>
<feature type="region of interest" description="C" evidence="5">
    <location>
        <begin position="555"/>
        <end position="632"/>
    </location>
</feature>
<keyword evidence="5" id="KW-0963">Cytoplasm</keyword>
<dbReference type="SMART" id="SM00387">
    <property type="entry name" value="HATPase_c"/>
    <property type="match status" value="1"/>
</dbReference>
<dbReference type="PIRSF" id="PIRSF002583">
    <property type="entry name" value="Hsp90"/>
    <property type="match status" value="1"/>
</dbReference>
<comment type="subcellular location">
    <subcellularLocation>
        <location evidence="5">Cytoplasm</location>
    </subcellularLocation>
</comment>
<organism evidence="7 8">
    <name type="scientific">Sulfurimonas diazotrophicus</name>
    <dbReference type="NCBI Taxonomy" id="3131939"/>
    <lineage>
        <taxon>Bacteria</taxon>
        <taxon>Pseudomonadati</taxon>
        <taxon>Campylobacterota</taxon>
        <taxon>Epsilonproteobacteria</taxon>
        <taxon>Campylobacterales</taxon>
        <taxon>Sulfurimonadaceae</taxon>
        <taxon>Sulfurimonas</taxon>
    </lineage>
</organism>
<dbReference type="EMBL" id="CP147920">
    <property type="protein sequence ID" value="XAU16138.1"/>
    <property type="molecule type" value="Genomic_DNA"/>
</dbReference>
<dbReference type="Proteomes" id="UP001447842">
    <property type="component" value="Chromosome"/>
</dbReference>
<accession>A0ABZ3HDF1</accession>
<dbReference type="Gene3D" id="3.40.50.11260">
    <property type="match status" value="1"/>
</dbReference>
<dbReference type="NCBIfam" id="NF003555">
    <property type="entry name" value="PRK05218.1"/>
    <property type="match status" value="1"/>
</dbReference>
<reference evidence="7 8" key="1">
    <citation type="submission" date="2024-03" db="EMBL/GenBank/DDBJ databases">
        <title>Sulfurimonas sp. HSL3-1.</title>
        <authorList>
            <person name="Wang S."/>
        </authorList>
    </citation>
    <scope>NUCLEOTIDE SEQUENCE [LARGE SCALE GENOMIC DNA]</scope>
    <source>
        <strain evidence="7 8">HSL3-1</strain>
    </source>
</reference>
<dbReference type="RefSeq" id="WP_345973521.1">
    <property type="nucleotide sequence ID" value="NZ_CP147920.1"/>
</dbReference>
<dbReference type="Pfam" id="PF13589">
    <property type="entry name" value="HATPase_c_3"/>
    <property type="match status" value="1"/>
</dbReference>
<dbReference type="SUPFAM" id="SSF54211">
    <property type="entry name" value="Ribosomal protein S5 domain 2-like"/>
    <property type="match status" value="1"/>
</dbReference>
<dbReference type="PROSITE" id="PS00298">
    <property type="entry name" value="HSP90"/>
    <property type="match status" value="1"/>
</dbReference>
<feature type="domain" description="Histidine kinase/HSP90-like ATPase" evidence="6">
    <location>
        <begin position="24"/>
        <end position="179"/>
    </location>
</feature>
<keyword evidence="5" id="KW-0346">Stress response</keyword>
<keyword evidence="8" id="KW-1185">Reference proteome</keyword>
<dbReference type="InterPro" id="IPR020575">
    <property type="entry name" value="Hsp90_N"/>
</dbReference>
<dbReference type="PANTHER" id="PTHR11528">
    <property type="entry name" value="HEAT SHOCK PROTEIN 90 FAMILY MEMBER"/>
    <property type="match status" value="1"/>
</dbReference>
<comment type="subunit">
    <text evidence="5">Homodimer.</text>
</comment>
<dbReference type="Gene3D" id="3.30.230.80">
    <property type="match status" value="1"/>
</dbReference>
<keyword evidence="4 5" id="KW-0143">Chaperone</keyword>
<dbReference type="InterPro" id="IPR019805">
    <property type="entry name" value="Heat_shock_protein_90_CS"/>
</dbReference>
<sequence>MAKHQFQTEINQLLQLMIHSLYSNKEIFLRELVSNASDALDKLNMLHLTDDAYKGIAFTPRVDIAIDKEAKTLTVSDTGIGMNDEDLVAHLGTIAKSGTKAFLENLSGDAKKDSQLIGQFGVGFYAAFMVADKIEVVTKKAGEEQAYKWISAGDGEFDIEPAEKEGNGTSITLFLKDEDEEFLETYRIENIIKKYSNHIPFPIFMDKENFIPAERDDEGNETKPSSTEIKNEQINKASALWTLSKSDISDDEYKEFYSSLSHDSGEPITWLHHKAEGAIEYTTLFYIPSKAPMDLYRVDYQPGVKLYINRVFITDDDKELMPTYLRFLRGVIDSADLPLNVSREILQSNPVMNKIQNASVKKVLSELAKLKKKDAEKYDAFYSEFGNVIKEGLYSDFGNREKILELLKFNTLNSNEQTDIESFVTKVDETKKEIYYISGKMSLQMLKNSPQLERFKAKGIDVLILNDEIDTIVFPMVTEYKEYKFVNVSDAQFEESEEEKKADEETAKAFESLVGAMTEALGDKVSKVEVTTDLTDSPVCLKIDKEDPNYQMAQMMKQMGGGMGMEIPDIKPILQINPKHELLEKLNGTSDVNLVNDAAFVLLDQAKLFEGAELDDTAGFIARMNRIMSKAL</sequence>
<evidence type="ECO:0000256" key="1">
    <source>
        <dbReference type="ARBA" id="ARBA00008239"/>
    </source>
</evidence>
<dbReference type="InterPro" id="IPR020568">
    <property type="entry name" value="Ribosomal_Su5_D2-typ_SF"/>
</dbReference>
<dbReference type="SUPFAM" id="SSF110942">
    <property type="entry name" value="HSP90 C-terminal domain"/>
    <property type="match status" value="1"/>
</dbReference>
<proteinExistence type="inferred from homology"/>
<dbReference type="PRINTS" id="PR00775">
    <property type="entry name" value="HEATSHOCK90"/>
</dbReference>
<dbReference type="HAMAP" id="MF_00505">
    <property type="entry name" value="HSP90"/>
    <property type="match status" value="1"/>
</dbReference>
<keyword evidence="2 5" id="KW-0547">Nucleotide-binding</keyword>
<name>A0ABZ3HDF1_9BACT</name>
<evidence type="ECO:0000256" key="3">
    <source>
        <dbReference type="ARBA" id="ARBA00022840"/>
    </source>
</evidence>
<comment type="similarity">
    <text evidence="1 5">Belongs to the heat shock protein 90 family.</text>
</comment>
<feature type="region of interest" description="A; substrate-binding" evidence="5">
    <location>
        <begin position="1"/>
        <end position="343"/>
    </location>
</feature>
<dbReference type="SUPFAM" id="SSF55874">
    <property type="entry name" value="ATPase domain of HSP90 chaperone/DNA topoisomerase II/histidine kinase"/>
    <property type="match status" value="1"/>
</dbReference>
<evidence type="ECO:0000256" key="5">
    <source>
        <dbReference type="HAMAP-Rule" id="MF_00505"/>
    </source>
</evidence>
<dbReference type="InterPro" id="IPR036890">
    <property type="entry name" value="HATPase_C_sf"/>
</dbReference>
<dbReference type="InterPro" id="IPR003594">
    <property type="entry name" value="HATPase_dom"/>
</dbReference>